<gene>
    <name evidence="2" type="ORF">BDV29DRAFT_155743</name>
</gene>
<evidence type="ECO:0008006" key="4">
    <source>
        <dbReference type="Google" id="ProtNLM"/>
    </source>
</evidence>
<evidence type="ECO:0000313" key="2">
    <source>
        <dbReference type="EMBL" id="KAB8075391.1"/>
    </source>
</evidence>
<dbReference type="AlphaFoldDB" id="A0A5N5X3U2"/>
<sequence length="145" mass="16241">MLIEHAPSSPISLSAKPAPGLTNHESKQIAEVNFITQCSSDMRIIESRIKEAMGLTGPMTRAKAWEQAARACQRSTDLQSSRGKARPYSQEEDELLKTLMRKLATVEAVTPAVQKRFPGRSAISLRKRWSLIRPSSRRSTRLRPL</sequence>
<dbReference type="EMBL" id="ML732195">
    <property type="protein sequence ID" value="KAB8075391.1"/>
    <property type="molecule type" value="Genomic_DNA"/>
</dbReference>
<evidence type="ECO:0000256" key="1">
    <source>
        <dbReference type="SAM" id="MobiDB-lite"/>
    </source>
</evidence>
<organism evidence="2 3">
    <name type="scientific">Aspergillus leporis</name>
    <dbReference type="NCBI Taxonomy" id="41062"/>
    <lineage>
        <taxon>Eukaryota</taxon>
        <taxon>Fungi</taxon>
        <taxon>Dikarya</taxon>
        <taxon>Ascomycota</taxon>
        <taxon>Pezizomycotina</taxon>
        <taxon>Eurotiomycetes</taxon>
        <taxon>Eurotiomycetidae</taxon>
        <taxon>Eurotiales</taxon>
        <taxon>Aspergillaceae</taxon>
        <taxon>Aspergillus</taxon>
        <taxon>Aspergillus subgen. Circumdati</taxon>
    </lineage>
</organism>
<keyword evidence="3" id="KW-1185">Reference proteome</keyword>
<evidence type="ECO:0000313" key="3">
    <source>
        <dbReference type="Proteomes" id="UP000326565"/>
    </source>
</evidence>
<dbReference type="Gene3D" id="1.10.10.60">
    <property type="entry name" value="Homeodomain-like"/>
    <property type="match status" value="1"/>
</dbReference>
<dbReference type="Proteomes" id="UP000326565">
    <property type="component" value="Unassembled WGS sequence"/>
</dbReference>
<reference evidence="2 3" key="1">
    <citation type="submission" date="2019-04" db="EMBL/GenBank/DDBJ databases">
        <title>Friends and foes A comparative genomics study of 23 Aspergillus species from section Flavi.</title>
        <authorList>
            <consortium name="DOE Joint Genome Institute"/>
            <person name="Kjaerbolling I."/>
            <person name="Vesth T."/>
            <person name="Frisvad J.C."/>
            <person name="Nybo J.L."/>
            <person name="Theobald S."/>
            <person name="Kildgaard S."/>
            <person name="Isbrandt T."/>
            <person name="Kuo A."/>
            <person name="Sato A."/>
            <person name="Lyhne E.K."/>
            <person name="Kogle M.E."/>
            <person name="Wiebenga A."/>
            <person name="Kun R.S."/>
            <person name="Lubbers R.J."/>
            <person name="Makela M.R."/>
            <person name="Barry K."/>
            <person name="Chovatia M."/>
            <person name="Clum A."/>
            <person name="Daum C."/>
            <person name="Haridas S."/>
            <person name="He G."/>
            <person name="LaButti K."/>
            <person name="Lipzen A."/>
            <person name="Mondo S."/>
            <person name="Riley R."/>
            <person name="Salamov A."/>
            <person name="Simmons B.A."/>
            <person name="Magnuson J.K."/>
            <person name="Henrissat B."/>
            <person name="Mortensen U.H."/>
            <person name="Larsen T.O."/>
            <person name="Devries R.P."/>
            <person name="Grigoriev I.V."/>
            <person name="Machida M."/>
            <person name="Baker S.E."/>
            <person name="Andersen M.R."/>
        </authorList>
    </citation>
    <scope>NUCLEOTIDE SEQUENCE [LARGE SCALE GENOMIC DNA]</scope>
    <source>
        <strain evidence="2 3">CBS 151.66</strain>
    </source>
</reference>
<protein>
    <recommendedName>
        <fullName evidence="4">Myb-like domain-containing protein</fullName>
    </recommendedName>
</protein>
<accession>A0A5N5X3U2</accession>
<name>A0A5N5X3U2_9EURO</name>
<dbReference type="CDD" id="cd00167">
    <property type="entry name" value="SANT"/>
    <property type="match status" value="1"/>
</dbReference>
<dbReference type="InterPro" id="IPR001005">
    <property type="entry name" value="SANT/Myb"/>
</dbReference>
<proteinExistence type="predicted"/>
<feature type="region of interest" description="Disordered" evidence="1">
    <location>
        <begin position="1"/>
        <end position="21"/>
    </location>
</feature>